<name>A0ABT7LCG0_9BACI</name>
<organism evidence="1 2">
    <name type="scientific">Aquibacillus rhizosphaerae</name>
    <dbReference type="NCBI Taxonomy" id="3051431"/>
    <lineage>
        <taxon>Bacteria</taxon>
        <taxon>Bacillati</taxon>
        <taxon>Bacillota</taxon>
        <taxon>Bacilli</taxon>
        <taxon>Bacillales</taxon>
        <taxon>Bacillaceae</taxon>
        <taxon>Aquibacillus</taxon>
    </lineage>
</organism>
<protein>
    <submittedName>
        <fullName evidence="1">Uncharacterized protein</fullName>
    </submittedName>
</protein>
<reference evidence="1 2" key="1">
    <citation type="submission" date="2023-06" db="EMBL/GenBank/DDBJ databases">
        <title>Aquibacillus rhizosphaerae LR5S19.</title>
        <authorList>
            <person name="Sun J.-Q."/>
        </authorList>
    </citation>
    <scope>NUCLEOTIDE SEQUENCE [LARGE SCALE GENOMIC DNA]</scope>
    <source>
        <strain evidence="1 2">LR5S19</strain>
    </source>
</reference>
<evidence type="ECO:0000313" key="2">
    <source>
        <dbReference type="Proteomes" id="UP001235343"/>
    </source>
</evidence>
<gene>
    <name evidence="1" type="ORF">QQS35_21140</name>
</gene>
<comment type="caution">
    <text evidence="1">The sequence shown here is derived from an EMBL/GenBank/DDBJ whole genome shotgun (WGS) entry which is preliminary data.</text>
</comment>
<sequence>MLSKFHQQVIKNLRIFDKHLNKNEKWLQRPEISMKEFEGEITEWNRSFINSMNELEKTMGDYREERR</sequence>
<keyword evidence="2" id="KW-1185">Reference proteome</keyword>
<dbReference type="RefSeq" id="WP_285934238.1">
    <property type="nucleotide sequence ID" value="NZ_JASTZU010000063.1"/>
</dbReference>
<evidence type="ECO:0000313" key="1">
    <source>
        <dbReference type="EMBL" id="MDL4842947.1"/>
    </source>
</evidence>
<proteinExistence type="predicted"/>
<dbReference type="Proteomes" id="UP001235343">
    <property type="component" value="Unassembled WGS sequence"/>
</dbReference>
<dbReference type="EMBL" id="JASTZU010000063">
    <property type="protein sequence ID" value="MDL4842947.1"/>
    <property type="molecule type" value="Genomic_DNA"/>
</dbReference>
<accession>A0ABT7LCG0</accession>